<protein>
    <submittedName>
        <fullName evidence="2">Uncharacterized protein</fullName>
    </submittedName>
</protein>
<dbReference type="Proteomes" id="UP000178808">
    <property type="component" value="Unassembled WGS sequence"/>
</dbReference>
<dbReference type="AlphaFoldDB" id="A0A1G1Z3X8"/>
<keyword evidence="1" id="KW-0812">Transmembrane</keyword>
<proteinExistence type="predicted"/>
<keyword evidence="1" id="KW-0472">Membrane</keyword>
<name>A0A1G1Z3X8_9BACT</name>
<evidence type="ECO:0000256" key="1">
    <source>
        <dbReference type="SAM" id="Phobius"/>
    </source>
</evidence>
<reference evidence="2 3" key="1">
    <citation type="journal article" date="2016" name="Nat. Commun.">
        <title>Thousands of microbial genomes shed light on interconnected biogeochemical processes in an aquifer system.</title>
        <authorList>
            <person name="Anantharaman K."/>
            <person name="Brown C.T."/>
            <person name="Hug L.A."/>
            <person name="Sharon I."/>
            <person name="Castelle C.J."/>
            <person name="Probst A.J."/>
            <person name="Thomas B.C."/>
            <person name="Singh A."/>
            <person name="Wilkins M.J."/>
            <person name="Karaoz U."/>
            <person name="Brodie E.L."/>
            <person name="Williams K.H."/>
            <person name="Hubbard S.S."/>
            <person name="Banfield J.F."/>
        </authorList>
    </citation>
    <scope>NUCLEOTIDE SEQUENCE [LARGE SCALE GENOMIC DNA]</scope>
</reference>
<gene>
    <name evidence="2" type="ORF">A3I31_01870</name>
</gene>
<feature type="transmembrane region" description="Helical" evidence="1">
    <location>
        <begin position="21"/>
        <end position="54"/>
    </location>
</feature>
<comment type="caution">
    <text evidence="2">The sequence shown here is derived from an EMBL/GenBank/DDBJ whole genome shotgun (WGS) entry which is preliminary data.</text>
</comment>
<accession>A0A1G1Z3X8</accession>
<sequence>MDMNIKEFLRPTKVTWISFGCLLSLNILSVVAGIIAASWTLISVPLVQMVWLYSTLYRIGADVGGNGIFAKPNLLGWLAVAVGSLITLLVYYVFASTLSRRYHRKHG</sequence>
<keyword evidence="1" id="KW-1133">Transmembrane helix</keyword>
<evidence type="ECO:0000313" key="2">
    <source>
        <dbReference type="EMBL" id="OGY59361.1"/>
    </source>
</evidence>
<evidence type="ECO:0000313" key="3">
    <source>
        <dbReference type="Proteomes" id="UP000178808"/>
    </source>
</evidence>
<feature type="transmembrane region" description="Helical" evidence="1">
    <location>
        <begin position="74"/>
        <end position="95"/>
    </location>
</feature>
<organism evidence="2 3">
    <name type="scientific">Candidatus Colwellbacteria bacterium RIFCSPLOWO2_02_FULL_44_20b</name>
    <dbReference type="NCBI Taxonomy" id="1797691"/>
    <lineage>
        <taxon>Bacteria</taxon>
        <taxon>Candidatus Colwelliibacteriota</taxon>
    </lineage>
</organism>
<dbReference type="EMBL" id="MHIZ01000036">
    <property type="protein sequence ID" value="OGY59361.1"/>
    <property type="molecule type" value="Genomic_DNA"/>
</dbReference>